<name>A0A7H1MD42_9NEIS</name>
<protein>
    <submittedName>
        <fullName evidence="1">Phage head-tail joining family protein</fullName>
    </submittedName>
</protein>
<dbReference type="AlphaFoldDB" id="A0A7H1MD42"/>
<dbReference type="InterPro" id="IPR038666">
    <property type="entry name" value="SSP1_head-tail_sf"/>
</dbReference>
<dbReference type="KEGG" id="nmus:H7A79_1625"/>
<dbReference type="Proteomes" id="UP000516412">
    <property type="component" value="Chromosome"/>
</dbReference>
<organism evidence="1 2">
    <name type="scientific">Neisseria musculi</name>
    <dbReference type="NCBI Taxonomy" id="1815583"/>
    <lineage>
        <taxon>Bacteria</taxon>
        <taxon>Pseudomonadati</taxon>
        <taxon>Pseudomonadota</taxon>
        <taxon>Betaproteobacteria</taxon>
        <taxon>Neisseriales</taxon>
        <taxon>Neisseriaceae</taxon>
        <taxon>Neisseria</taxon>
    </lineage>
</organism>
<accession>A0A7H1MD42</accession>
<evidence type="ECO:0000313" key="1">
    <source>
        <dbReference type="EMBL" id="QNT59557.1"/>
    </source>
</evidence>
<dbReference type="InterPro" id="IPR008767">
    <property type="entry name" value="Phage_SPP1_head-tail_adaptor"/>
</dbReference>
<evidence type="ECO:0000313" key="2">
    <source>
        <dbReference type="Proteomes" id="UP000516412"/>
    </source>
</evidence>
<gene>
    <name evidence="1" type="ORF">H7A79_1625</name>
</gene>
<reference evidence="1" key="1">
    <citation type="submission" date="2024-06" db="EMBL/GenBank/DDBJ databases">
        <title>Complete Genome Sequence of mouse commensal type strain Neisseria musculi.</title>
        <authorList>
            <person name="Thapa E."/>
            <person name="Aluvathingal J."/>
            <person name="Nadendla S."/>
            <person name="Mehta A."/>
            <person name="Tettelin H."/>
            <person name="Weyand N.J."/>
        </authorList>
    </citation>
    <scope>NUCLEOTIDE SEQUENCE</scope>
    <source>
        <strain evidence="1">NW831</strain>
    </source>
</reference>
<dbReference type="EMBL" id="CP060414">
    <property type="protein sequence ID" value="QNT59557.1"/>
    <property type="molecule type" value="Genomic_DNA"/>
</dbReference>
<sequence>MEAGTLNCRIEIQAKHKATDAAGATVTEWRPLMKLWANIRHTSGAETIKGDMEVGIVKASIRVRWNPKITADMRVVLKNGDIYDIKSVLPDLTLRRFVDLVCEKAG</sequence>
<dbReference type="Pfam" id="PF05521">
    <property type="entry name" value="Phage_HCP"/>
    <property type="match status" value="1"/>
</dbReference>
<proteinExistence type="predicted"/>
<dbReference type="RefSeq" id="WP_186999984.1">
    <property type="nucleotide sequence ID" value="NZ_CP060414.2"/>
</dbReference>
<dbReference type="NCBIfam" id="TIGR01563">
    <property type="entry name" value="gp16_SPP1"/>
    <property type="match status" value="1"/>
</dbReference>
<keyword evidence="2" id="KW-1185">Reference proteome</keyword>
<dbReference type="Gene3D" id="2.40.10.270">
    <property type="entry name" value="Bacteriophage SPP1 head-tail adaptor protein"/>
    <property type="match status" value="1"/>
</dbReference>